<sequence>MDTMQAIVLEGFGEVDQFRQTTLPRPVPKDHELLIQIRAAAFNPIDYQMRQGRRESAHMHSPVLGRELAGTVVETGRHTTGFLPGDAVIAAAGSKGSNGTYAEYIALDYRMVAHMPAGISFETAAAVPTAGLTAWQAFSRMNVQPGESVFITGGAGGVGSVLIKLLRAHGTSFIMSTAGNEHSVAALIAAGLSPCEIISYKQEQLEEKIMAIRGQQPFDWAVDIAGGSISATAAAVLGVNKGYADITFLSTPRTRELLFDKGCFILNISNYAYAADNRLEWYGQTLQHMTSLLQAGVITPPAVHITGKLSAAAVRQAHMMMEANQTNGRKLVMYMDQ</sequence>
<name>A0A9Q5DC54_9BACT</name>
<evidence type="ECO:0000256" key="1">
    <source>
        <dbReference type="ARBA" id="ARBA00022857"/>
    </source>
</evidence>
<dbReference type="InterPro" id="IPR011032">
    <property type="entry name" value="GroES-like_sf"/>
</dbReference>
<dbReference type="SMART" id="SM00829">
    <property type="entry name" value="PKS_ER"/>
    <property type="match status" value="1"/>
</dbReference>
<gene>
    <name evidence="4" type="ORF">ECE50_028160</name>
</gene>
<evidence type="ECO:0000313" key="4">
    <source>
        <dbReference type="EMBL" id="NSL90730.1"/>
    </source>
</evidence>
<dbReference type="Gene3D" id="3.90.180.10">
    <property type="entry name" value="Medium-chain alcohol dehydrogenases, catalytic domain"/>
    <property type="match status" value="1"/>
</dbReference>
<dbReference type="PANTHER" id="PTHR48106:SF18">
    <property type="entry name" value="QUINONE OXIDOREDUCTASE PIG3"/>
    <property type="match status" value="1"/>
</dbReference>
<evidence type="ECO:0000313" key="5">
    <source>
        <dbReference type="Proteomes" id="UP000281028"/>
    </source>
</evidence>
<dbReference type="InterPro" id="IPR020843">
    <property type="entry name" value="ER"/>
</dbReference>
<comment type="caution">
    <text evidence="4">The sequence shown here is derived from an EMBL/GenBank/DDBJ whole genome shotgun (WGS) entry which is preliminary data.</text>
</comment>
<dbReference type="PANTHER" id="PTHR48106">
    <property type="entry name" value="QUINONE OXIDOREDUCTASE PIG3-RELATED"/>
    <property type="match status" value="1"/>
</dbReference>
<dbReference type="EMBL" id="RIAR02000001">
    <property type="protein sequence ID" value="NSL90730.1"/>
    <property type="molecule type" value="Genomic_DNA"/>
</dbReference>
<evidence type="ECO:0000259" key="3">
    <source>
        <dbReference type="SMART" id="SM00829"/>
    </source>
</evidence>
<accession>A0A9Q5DC54</accession>
<dbReference type="GO" id="GO:0070402">
    <property type="term" value="F:NADPH binding"/>
    <property type="evidence" value="ECO:0007669"/>
    <property type="project" value="TreeGrafter"/>
</dbReference>
<dbReference type="SUPFAM" id="SSF50129">
    <property type="entry name" value="GroES-like"/>
    <property type="match status" value="1"/>
</dbReference>
<dbReference type="OrthoDB" id="634508at2"/>
<dbReference type="InterPro" id="IPR036291">
    <property type="entry name" value="NAD(P)-bd_dom_sf"/>
</dbReference>
<protein>
    <submittedName>
        <fullName evidence="4">NADP-dependent oxidoreductase</fullName>
    </submittedName>
</protein>
<dbReference type="InterPro" id="IPR013154">
    <property type="entry name" value="ADH-like_N"/>
</dbReference>
<dbReference type="AlphaFoldDB" id="A0A9Q5DC54"/>
<dbReference type="GO" id="GO:0016651">
    <property type="term" value="F:oxidoreductase activity, acting on NAD(P)H"/>
    <property type="evidence" value="ECO:0007669"/>
    <property type="project" value="TreeGrafter"/>
</dbReference>
<reference evidence="4" key="1">
    <citation type="submission" date="2020-05" db="EMBL/GenBank/DDBJ databases">
        <title>Chitinophaga laudate sp. nov., isolated from a tropical peat swamp.</title>
        <authorList>
            <person name="Goh C.B.S."/>
            <person name="Lee M.S."/>
            <person name="Parimannan S."/>
            <person name="Pasbakhsh P."/>
            <person name="Yule C.M."/>
            <person name="Rajandas H."/>
            <person name="Loke S."/>
            <person name="Croft L."/>
            <person name="Tan J.B.L."/>
        </authorList>
    </citation>
    <scope>NUCLEOTIDE SEQUENCE</scope>
    <source>
        <strain evidence="4">Mgbs1</strain>
    </source>
</reference>
<dbReference type="SUPFAM" id="SSF51735">
    <property type="entry name" value="NAD(P)-binding Rossmann-fold domains"/>
    <property type="match status" value="1"/>
</dbReference>
<proteinExistence type="predicted"/>
<keyword evidence="1" id="KW-0521">NADP</keyword>
<keyword evidence="2" id="KW-0560">Oxidoreductase</keyword>
<dbReference type="Proteomes" id="UP000281028">
    <property type="component" value="Unassembled WGS sequence"/>
</dbReference>
<feature type="domain" description="Enoyl reductase (ER)" evidence="3">
    <location>
        <begin position="13"/>
        <end position="333"/>
    </location>
</feature>
<evidence type="ECO:0000256" key="2">
    <source>
        <dbReference type="ARBA" id="ARBA00023002"/>
    </source>
</evidence>
<dbReference type="CDD" id="cd05289">
    <property type="entry name" value="MDR_like_2"/>
    <property type="match status" value="1"/>
</dbReference>
<organism evidence="4 5">
    <name type="scientific">Chitinophaga solisilvae</name>
    <dbReference type="NCBI Taxonomy" id="1233460"/>
    <lineage>
        <taxon>Bacteria</taxon>
        <taxon>Pseudomonadati</taxon>
        <taxon>Bacteroidota</taxon>
        <taxon>Chitinophagia</taxon>
        <taxon>Chitinophagales</taxon>
        <taxon>Chitinophagaceae</taxon>
        <taxon>Chitinophaga</taxon>
    </lineage>
</organism>
<keyword evidence="5" id="KW-1185">Reference proteome</keyword>
<dbReference type="Pfam" id="PF08240">
    <property type="entry name" value="ADH_N"/>
    <property type="match status" value="1"/>
</dbReference>
<dbReference type="Gene3D" id="3.40.50.720">
    <property type="entry name" value="NAD(P)-binding Rossmann-like Domain"/>
    <property type="match status" value="1"/>
</dbReference>